<protein>
    <submittedName>
        <fullName evidence="1">Uncharacterized protein</fullName>
    </submittedName>
</protein>
<gene>
    <name evidence="1" type="ORF">MSP8886_02747</name>
</gene>
<dbReference type="EMBL" id="FLOB01000006">
    <property type="protein sequence ID" value="SBS33420.1"/>
    <property type="molecule type" value="Genomic_DNA"/>
</dbReference>
<evidence type="ECO:0000313" key="2">
    <source>
        <dbReference type="Proteomes" id="UP000092544"/>
    </source>
</evidence>
<name>A0A1A8TIC4_9GAMM</name>
<dbReference type="AlphaFoldDB" id="A0A1A8TIC4"/>
<organism evidence="1 2">
    <name type="scientific">Marinomonas spartinae</name>
    <dbReference type="NCBI Taxonomy" id="1792290"/>
    <lineage>
        <taxon>Bacteria</taxon>
        <taxon>Pseudomonadati</taxon>
        <taxon>Pseudomonadota</taxon>
        <taxon>Gammaproteobacteria</taxon>
        <taxon>Oceanospirillales</taxon>
        <taxon>Oceanospirillaceae</taxon>
        <taxon>Marinomonas</taxon>
    </lineage>
</organism>
<accession>A0A1A8TIC4</accession>
<evidence type="ECO:0000313" key="1">
    <source>
        <dbReference type="EMBL" id="SBS33420.1"/>
    </source>
</evidence>
<dbReference type="Proteomes" id="UP000092544">
    <property type="component" value="Unassembled WGS sequence"/>
</dbReference>
<sequence length="39" mass="4333">MLFPLFLYRFDQVFAHSACLLTSPFSAIKTVGIEEAVIG</sequence>
<proteinExistence type="predicted"/>
<keyword evidence="2" id="KW-1185">Reference proteome</keyword>
<reference evidence="1 2" key="1">
    <citation type="submission" date="2016-06" db="EMBL/GenBank/DDBJ databases">
        <authorList>
            <person name="Kjaerup R.B."/>
            <person name="Dalgaard T.S."/>
            <person name="Juul-Madsen H.R."/>
        </authorList>
    </citation>
    <scope>NUCLEOTIDE SEQUENCE [LARGE SCALE GENOMIC DNA]</scope>
    <source>
        <strain evidence="1 2">CECT 8886</strain>
    </source>
</reference>